<protein>
    <submittedName>
        <fullName evidence="2">Uncharacterized protein</fullName>
    </submittedName>
</protein>
<gene>
    <name evidence="2" type="ORF">FNYG_09880</name>
</gene>
<evidence type="ECO:0000256" key="1">
    <source>
        <dbReference type="SAM" id="Phobius"/>
    </source>
</evidence>
<dbReference type="Proteomes" id="UP000236664">
    <property type="component" value="Unassembled WGS sequence"/>
</dbReference>
<feature type="transmembrane region" description="Helical" evidence="1">
    <location>
        <begin position="64"/>
        <end position="83"/>
    </location>
</feature>
<dbReference type="AlphaFoldDB" id="A0A2K0W3B9"/>
<feature type="transmembrane region" description="Helical" evidence="1">
    <location>
        <begin position="26"/>
        <end position="44"/>
    </location>
</feature>
<name>A0A2K0W3B9_GIBNY</name>
<sequence length="130" mass="14846">MPTRGGFWVFQDQYDFLTAYLCDPEFYLLLGIAVSAYMAWGSDISRRHVRTNQALTQKVNKVKVFSLIVFTVLALMFLHGRSFPDKKAVMNCQEWWPLGTSMLFDEFKWPDATSSDRGSTAAFDQVAKDG</sequence>
<keyword evidence="3" id="KW-1185">Reference proteome</keyword>
<evidence type="ECO:0000313" key="3">
    <source>
        <dbReference type="Proteomes" id="UP000236664"/>
    </source>
</evidence>
<dbReference type="OrthoDB" id="5057497at2759"/>
<proteinExistence type="predicted"/>
<keyword evidence="1" id="KW-1133">Transmembrane helix</keyword>
<dbReference type="EMBL" id="MTQA01000139">
    <property type="protein sequence ID" value="PNP76777.1"/>
    <property type="molecule type" value="Genomic_DNA"/>
</dbReference>
<keyword evidence="1" id="KW-0472">Membrane</keyword>
<keyword evidence="1" id="KW-0812">Transmembrane</keyword>
<evidence type="ECO:0000313" key="2">
    <source>
        <dbReference type="EMBL" id="PNP76777.1"/>
    </source>
</evidence>
<comment type="caution">
    <text evidence="2">The sequence shown here is derived from an EMBL/GenBank/DDBJ whole genome shotgun (WGS) entry which is preliminary data.</text>
</comment>
<organism evidence="2 3">
    <name type="scientific">Gibberella nygamai</name>
    <name type="common">Bean root rot disease fungus</name>
    <name type="synonym">Fusarium nygamai</name>
    <dbReference type="NCBI Taxonomy" id="42673"/>
    <lineage>
        <taxon>Eukaryota</taxon>
        <taxon>Fungi</taxon>
        <taxon>Dikarya</taxon>
        <taxon>Ascomycota</taxon>
        <taxon>Pezizomycotina</taxon>
        <taxon>Sordariomycetes</taxon>
        <taxon>Hypocreomycetidae</taxon>
        <taxon>Hypocreales</taxon>
        <taxon>Nectriaceae</taxon>
        <taxon>Fusarium</taxon>
        <taxon>Fusarium fujikuroi species complex</taxon>
    </lineage>
</organism>
<reference evidence="2 3" key="1">
    <citation type="submission" date="2017-06" db="EMBL/GenBank/DDBJ databases">
        <title>Genome of Fusarium nygamai isolate CS10214.</title>
        <authorList>
            <person name="Gardiner D.M."/>
            <person name="Obanor F."/>
            <person name="Kazan K."/>
        </authorList>
    </citation>
    <scope>NUCLEOTIDE SEQUENCE [LARGE SCALE GENOMIC DNA]</scope>
    <source>
        <strain evidence="2 3">CS10214</strain>
    </source>
</reference>
<accession>A0A2K0W3B9</accession>